<dbReference type="GO" id="GO:0000271">
    <property type="term" value="P:polysaccharide biosynthetic process"/>
    <property type="evidence" value="ECO:0007669"/>
    <property type="project" value="InterPro"/>
</dbReference>
<evidence type="ECO:0000256" key="4">
    <source>
        <dbReference type="ARBA" id="ARBA00023136"/>
    </source>
</evidence>
<comment type="subcellular location">
    <subcellularLocation>
        <location evidence="1">Membrane</location>
        <topology evidence="1">Multi-pass membrane protein</topology>
    </subcellularLocation>
</comment>
<feature type="domain" description="Glycosyltransferase 2-like" evidence="6">
    <location>
        <begin position="17"/>
        <end position="147"/>
    </location>
</feature>
<organism evidence="8 9">
    <name type="scientific">Eubacterium ramulus ATCC 29099</name>
    <dbReference type="NCBI Taxonomy" id="1256908"/>
    <lineage>
        <taxon>Bacteria</taxon>
        <taxon>Bacillati</taxon>
        <taxon>Bacillota</taxon>
        <taxon>Clostridia</taxon>
        <taxon>Eubacteriales</taxon>
        <taxon>Eubacteriaceae</taxon>
        <taxon>Eubacterium</taxon>
    </lineage>
</organism>
<dbReference type="PANTHER" id="PTHR48090:SF7">
    <property type="entry name" value="RFBJ PROTEIN"/>
    <property type="match status" value="1"/>
</dbReference>
<feature type="transmembrane region" description="Helical" evidence="5">
    <location>
        <begin position="301"/>
        <end position="320"/>
    </location>
</feature>
<evidence type="ECO:0000256" key="3">
    <source>
        <dbReference type="ARBA" id="ARBA00022989"/>
    </source>
</evidence>
<feature type="transmembrane region" description="Helical" evidence="5">
    <location>
        <begin position="263"/>
        <end position="281"/>
    </location>
</feature>
<dbReference type="eggNOG" id="COG0463">
    <property type="taxonomic scope" value="Bacteria"/>
</dbReference>
<name>U2RGB9_EUBRA</name>
<proteinExistence type="predicted"/>
<dbReference type="HOGENOM" id="CLU_033536_2_0_9"/>
<evidence type="ECO:0000256" key="5">
    <source>
        <dbReference type="SAM" id="Phobius"/>
    </source>
</evidence>
<evidence type="ECO:0000313" key="9">
    <source>
        <dbReference type="Proteomes" id="UP000016608"/>
    </source>
</evidence>
<dbReference type="Proteomes" id="UP000016608">
    <property type="component" value="Unassembled WGS sequence"/>
</dbReference>
<reference evidence="8 9" key="1">
    <citation type="submission" date="2013-06" db="EMBL/GenBank/DDBJ databases">
        <authorList>
            <person name="Weinstock G."/>
            <person name="Sodergren E."/>
            <person name="Lobos E.A."/>
            <person name="Fulton L."/>
            <person name="Fulton R."/>
            <person name="Courtney L."/>
            <person name="Fronick C."/>
            <person name="O'Laughlin M."/>
            <person name="Godfrey J."/>
            <person name="Wilson R.M."/>
            <person name="Miner T."/>
            <person name="Farmer C."/>
            <person name="Delehaunty K."/>
            <person name="Cordes M."/>
            <person name="Minx P."/>
            <person name="Tomlinson C."/>
            <person name="Chen J."/>
            <person name="Wollam A."/>
            <person name="Pepin K.H."/>
            <person name="Bhonagiri V."/>
            <person name="Zhang X."/>
            <person name="Warren W."/>
            <person name="Mitreva M."/>
            <person name="Mardis E.R."/>
            <person name="Wilson R.K."/>
        </authorList>
    </citation>
    <scope>NUCLEOTIDE SEQUENCE [LARGE SCALE GENOMIC DNA]</scope>
    <source>
        <strain evidence="8 9">ATCC 29099</strain>
    </source>
</reference>
<evidence type="ECO:0000256" key="2">
    <source>
        <dbReference type="ARBA" id="ARBA00022692"/>
    </source>
</evidence>
<evidence type="ECO:0000313" key="8">
    <source>
        <dbReference type="EMBL" id="ERK49777.1"/>
    </source>
</evidence>
<keyword evidence="2 5" id="KW-0812">Transmembrane</keyword>
<dbReference type="Pfam" id="PF00535">
    <property type="entry name" value="Glycos_transf_2"/>
    <property type="match status" value="1"/>
</dbReference>
<dbReference type="InterPro" id="IPR007267">
    <property type="entry name" value="GtrA_DPMS_TM"/>
</dbReference>
<dbReference type="PATRIC" id="fig|1256908.3.peg.906"/>
<dbReference type="InterPro" id="IPR001173">
    <property type="entry name" value="Glyco_trans_2-like"/>
</dbReference>
<evidence type="ECO:0000259" key="7">
    <source>
        <dbReference type="Pfam" id="PF04138"/>
    </source>
</evidence>
<evidence type="ECO:0000256" key="1">
    <source>
        <dbReference type="ARBA" id="ARBA00004141"/>
    </source>
</evidence>
<dbReference type="InterPro" id="IPR029044">
    <property type="entry name" value="Nucleotide-diphossugar_trans"/>
</dbReference>
<protein>
    <submittedName>
        <fullName evidence="8">Glycosyltransferase, group 2 family protein</fullName>
    </submittedName>
</protein>
<keyword evidence="8" id="KW-0808">Transferase</keyword>
<dbReference type="EMBL" id="AWVJ01000064">
    <property type="protein sequence ID" value="ERK49777.1"/>
    <property type="molecule type" value="Genomic_DNA"/>
</dbReference>
<evidence type="ECO:0000259" key="6">
    <source>
        <dbReference type="Pfam" id="PF00535"/>
    </source>
</evidence>
<gene>
    <name evidence="8" type="ORF">HMPREF0373_00991</name>
</gene>
<feature type="transmembrane region" description="Helical" evidence="5">
    <location>
        <begin position="233"/>
        <end position="257"/>
    </location>
</feature>
<dbReference type="CDD" id="cd04179">
    <property type="entry name" value="DPM_DPG-synthase_like"/>
    <property type="match status" value="1"/>
</dbReference>
<sequence length="384" mass="43726">MTTYRVNQKGDGDMSVVIIPAYKPDETLIEITDKLWAYGCTIIVVDDGSGEEYQTIFDHVRDVCIILRHPENRGKGAAIKTALTYVKEELWNNELIGVMDSDGQHLPEDMMKLLGFAGSHRKTMVLGVRNVGMDMPLRSRLGNRITRSVFKLASGVEVSDTQTGLRAFSSDLILKLLSVDGERYEYEMNVLMSMAKEGIPIEEVPIHTIYRDENNSTSHFRAVRDSIRIYKDIFKFTLSSFSSFILDYLLFSALMLFLPHTAVLVLAANILARMVSAFYNYSMNCRFVFHTKRKISTATHYFALAVVVLIMNNFILETFVQVLHFSVYPAKLMTEVSLFLVSWFVQKYFIFKRNDSSCLENSEGNKASAGVRRNIYSVGRKVRV</sequence>
<keyword evidence="3 5" id="KW-1133">Transmembrane helix</keyword>
<dbReference type="Gene3D" id="3.90.550.10">
    <property type="entry name" value="Spore Coat Polysaccharide Biosynthesis Protein SpsA, Chain A"/>
    <property type="match status" value="1"/>
</dbReference>
<feature type="domain" description="GtrA/DPMS transmembrane" evidence="7">
    <location>
        <begin position="235"/>
        <end position="351"/>
    </location>
</feature>
<dbReference type="SUPFAM" id="SSF53448">
    <property type="entry name" value="Nucleotide-diphospho-sugar transferases"/>
    <property type="match status" value="1"/>
</dbReference>
<keyword evidence="9" id="KW-1185">Reference proteome</keyword>
<accession>U2RGB9</accession>
<comment type="caution">
    <text evidence="8">The sequence shown here is derived from an EMBL/GenBank/DDBJ whole genome shotgun (WGS) entry which is preliminary data.</text>
</comment>
<dbReference type="PANTHER" id="PTHR48090">
    <property type="entry name" value="UNDECAPRENYL-PHOSPHATE 4-DEOXY-4-FORMAMIDO-L-ARABINOSE TRANSFERASE-RELATED"/>
    <property type="match status" value="1"/>
</dbReference>
<dbReference type="GO" id="GO:0016740">
    <property type="term" value="F:transferase activity"/>
    <property type="evidence" value="ECO:0007669"/>
    <property type="project" value="UniProtKB-KW"/>
</dbReference>
<dbReference type="InterPro" id="IPR050256">
    <property type="entry name" value="Glycosyltransferase_2"/>
</dbReference>
<keyword evidence="4 5" id="KW-0472">Membrane</keyword>
<dbReference type="AlphaFoldDB" id="U2RGB9"/>
<dbReference type="GO" id="GO:0016020">
    <property type="term" value="C:membrane"/>
    <property type="evidence" value="ECO:0007669"/>
    <property type="project" value="UniProtKB-SubCell"/>
</dbReference>
<dbReference type="Pfam" id="PF04138">
    <property type="entry name" value="GtrA_DPMS_TM"/>
    <property type="match status" value="1"/>
</dbReference>